<sequence length="105" mass="12617">MHTCECALIPARSLTHCHIHTYTHVNTALVIVVVYPFRLVIQRRGVYYYDYYYYYFIHTLDARFGNEVIAKYTHTHTRLYMRVLFPRCRPVSHSSAVPARRIFHH</sequence>
<dbReference type="EMBL" id="GGMS01005011">
    <property type="protein sequence ID" value="MBY74214.1"/>
    <property type="molecule type" value="Transcribed_RNA"/>
</dbReference>
<name>A0A2S2Q919_9HEMI</name>
<gene>
    <name evidence="1" type="ORF">g.17194</name>
</gene>
<accession>A0A2S2Q919</accession>
<organism evidence="1">
    <name type="scientific">Sipha flava</name>
    <name type="common">yellow sugarcane aphid</name>
    <dbReference type="NCBI Taxonomy" id="143950"/>
    <lineage>
        <taxon>Eukaryota</taxon>
        <taxon>Metazoa</taxon>
        <taxon>Ecdysozoa</taxon>
        <taxon>Arthropoda</taxon>
        <taxon>Hexapoda</taxon>
        <taxon>Insecta</taxon>
        <taxon>Pterygota</taxon>
        <taxon>Neoptera</taxon>
        <taxon>Paraneoptera</taxon>
        <taxon>Hemiptera</taxon>
        <taxon>Sternorrhyncha</taxon>
        <taxon>Aphidomorpha</taxon>
        <taxon>Aphidoidea</taxon>
        <taxon>Aphididae</taxon>
        <taxon>Sipha</taxon>
    </lineage>
</organism>
<evidence type="ECO:0000313" key="1">
    <source>
        <dbReference type="EMBL" id="MBY74214.1"/>
    </source>
</evidence>
<dbReference type="AlphaFoldDB" id="A0A2S2Q919"/>
<proteinExistence type="predicted"/>
<protein>
    <submittedName>
        <fullName evidence="1">Uncharacterized protein</fullName>
    </submittedName>
</protein>
<reference evidence="1" key="1">
    <citation type="submission" date="2018-04" db="EMBL/GenBank/DDBJ databases">
        <title>Transcriptome assembly of Sipha flava.</title>
        <authorList>
            <person name="Scully E.D."/>
            <person name="Geib S.M."/>
            <person name="Palmer N.A."/>
            <person name="Koch K."/>
            <person name="Bradshaw J."/>
            <person name="Heng-Moss T."/>
            <person name="Sarath G."/>
        </authorList>
    </citation>
    <scope>NUCLEOTIDE SEQUENCE</scope>
</reference>